<dbReference type="GO" id="GO:0006493">
    <property type="term" value="P:protein O-linked glycosylation"/>
    <property type="evidence" value="ECO:0007669"/>
    <property type="project" value="TreeGrafter"/>
</dbReference>
<keyword evidence="14" id="KW-1185">Reference proteome</keyword>
<evidence type="ECO:0000256" key="6">
    <source>
        <dbReference type="ARBA" id="ARBA00022692"/>
    </source>
</evidence>
<comment type="subcellular location">
    <subcellularLocation>
        <location evidence="1">Golgi apparatus membrane</location>
        <topology evidence="1">Single-pass type II membrane protein</topology>
    </subcellularLocation>
</comment>
<keyword evidence="11" id="KW-0325">Glycoprotein</keyword>
<evidence type="ECO:0000256" key="5">
    <source>
        <dbReference type="ARBA" id="ARBA00022679"/>
    </source>
</evidence>
<dbReference type="GO" id="GO:0000139">
    <property type="term" value="C:Golgi membrane"/>
    <property type="evidence" value="ECO:0007669"/>
    <property type="project" value="UniProtKB-SubCell"/>
</dbReference>
<evidence type="ECO:0000256" key="1">
    <source>
        <dbReference type="ARBA" id="ARBA00004323"/>
    </source>
</evidence>
<evidence type="ECO:0000256" key="9">
    <source>
        <dbReference type="ARBA" id="ARBA00023034"/>
    </source>
</evidence>
<dbReference type="VEuPathDB" id="FungiDB:CTRG_06206"/>
<keyword evidence="5" id="KW-0808">Transferase</keyword>
<gene>
    <name evidence="13" type="ORF">CTRG_06206</name>
</gene>
<keyword evidence="8 12" id="KW-1133">Transmembrane helix</keyword>
<keyword evidence="10 12" id="KW-0472">Membrane</keyword>
<dbReference type="SUPFAM" id="SSF53448">
    <property type="entry name" value="Nucleotide-diphospho-sugar transferases"/>
    <property type="match status" value="1"/>
</dbReference>
<dbReference type="AlphaFoldDB" id="C5MJG3"/>
<dbReference type="EMBL" id="GG692406">
    <property type="protein sequence ID" value="EER30166.1"/>
    <property type="molecule type" value="Genomic_DNA"/>
</dbReference>
<dbReference type="PANTHER" id="PTHR31392">
    <property type="entry name" value="ALPHA-1,3-MANNOSYLTRANSFERASE MNN1-RELATED"/>
    <property type="match status" value="1"/>
</dbReference>
<dbReference type="InterPro" id="IPR029044">
    <property type="entry name" value="Nucleotide-diphossugar_trans"/>
</dbReference>
<evidence type="ECO:0000256" key="8">
    <source>
        <dbReference type="ARBA" id="ARBA00022989"/>
    </source>
</evidence>
<keyword evidence="9" id="KW-0333">Golgi apparatus</keyword>
<dbReference type="KEGG" id="ctp:CTRG_06206"/>
<evidence type="ECO:0008006" key="15">
    <source>
        <dbReference type="Google" id="ProtNLM"/>
    </source>
</evidence>
<dbReference type="GO" id="GO:0046354">
    <property type="term" value="P:mannan biosynthetic process"/>
    <property type="evidence" value="ECO:0007669"/>
    <property type="project" value="UniProtKB-ARBA"/>
</dbReference>
<evidence type="ECO:0000256" key="3">
    <source>
        <dbReference type="ARBA" id="ARBA00009105"/>
    </source>
</evidence>
<feature type="transmembrane region" description="Helical" evidence="12">
    <location>
        <begin position="15"/>
        <end position="34"/>
    </location>
</feature>
<dbReference type="GeneID" id="8300067"/>
<comment type="similarity">
    <text evidence="3">Belongs to the MNN1/MNT family.</text>
</comment>
<keyword evidence="4" id="KW-0328">Glycosyltransferase</keyword>
<evidence type="ECO:0000256" key="12">
    <source>
        <dbReference type="SAM" id="Phobius"/>
    </source>
</evidence>
<organism evidence="13 14">
    <name type="scientific">Candida tropicalis (strain ATCC MYA-3404 / T1)</name>
    <name type="common">Yeast</name>
    <dbReference type="NCBI Taxonomy" id="294747"/>
    <lineage>
        <taxon>Eukaryota</taxon>
        <taxon>Fungi</taxon>
        <taxon>Dikarya</taxon>
        <taxon>Ascomycota</taxon>
        <taxon>Saccharomycotina</taxon>
        <taxon>Pichiomycetes</taxon>
        <taxon>Debaryomycetaceae</taxon>
        <taxon>Candida/Lodderomyces clade</taxon>
        <taxon>Candida</taxon>
    </lineage>
</organism>
<reference evidence="13 14" key="1">
    <citation type="journal article" date="2009" name="Nature">
        <title>Evolution of pathogenicity and sexual reproduction in eight Candida genomes.</title>
        <authorList>
            <person name="Butler G."/>
            <person name="Rasmussen M.D."/>
            <person name="Lin M.F."/>
            <person name="Santos M.A."/>
            <person name="Sakthikumar S."/>
            <person name="Munro C.A."/>
            <person name="Rheinbay E."/>
            <person name="Grabherr M."/>
            <person name="Forche A."/>
            <person name="Reedy J.L."/>
            <person name="Agrafioti I."/>
            <person name="Arnaud M.B."/>
            <person name="Bates S."/>
            <person name="Brown A.J."/>
            <person name="Brunke S."/>
            <person name="Costanzo M.C."/>
            <person name="Fitzpatrick D.A."/>
            <person name="de Groot P.W."/>
            <person name="Harris D."/>
            <person name="Hoyer L.L."/>
            <person name="Hube B."/>
            <person name="Klis F.M."/>
            <person name="Kodira C."/>
            <person name="Lennard N."/>
            <person name="Logue M.E."/>
            <person name="Martin R."/>
            <person name="Neiman A.M."/>
            <person name="Nikolaou E."/>
            <person name="Quail M.A."/>
            <person name="Quinn J."/>
            <person name="Santos M.C."/>
            <person name="Schmitzberger F.F."/>
            <person name="Sherlock G."/>
            <person name="Shah P."/>
            <person name="Silverstein K.A."/>
            <person name="Skrzypek M.S."/>
            <person name="Soll D."/>
            <person name="Staggs R."/>
            <person name="Stansfield I."/>
            <person name="Stumpf M.P."/>
            <person name="Sudbery P.E."/>
            <person name="Srikantha T."/>
            <person name="Zeng Q."/>
            <person name="Berman J."/>
            <person name="Berriman M."/>
            <person name="Heitman J."/>
            <person name="Gow N.A."/>
            <person name="Lorenz M.C."/>
            <person name="Birren B.W."/>
            <person name="Kellis M."/>
            <person name="Cuomo C.A."/>
        </authorList>
    </citation>
    <scope>NUCLEOTIDE SEQUENCE [LARGE SCALE GENOMIC DNA]</scope>
    <source>
        <strain evidence="14">ATCC MYA-3404 / T1</strain>
    </source>
</reference>
<keyword evidence="7" id="KW-0735">Signal-anchor</keyword>
<evidence type="ECO:0000256" key="7">
    <source>
        <dbReference type="ARBA" id="ARBA00022968"/>
    </source>
</evidence>
<protein>
    <recommendedName>
        <fullName evidence="15">Alpha-1,3-mannosyltransferase</fullName>
    </recommendedName>
</protein>
<accession>C5MJG3</accession>
<dbReference type="Pfam" id="PF11051">
    <property type="entry name" value="Mannosyl_trans3"/>
    <property type="match status" value="1"/>
</dbReference>
<evidence type="ECO:0000256" key="10">
    <source>
        <dbReference type="ARBA" id="ARBA00023136"/>
    </source>
</evidence>
<evidence type="ECO:0000256" key="4">
    <source>
        <dbReference type="ARBA" id="ARBA00022676"/>
    </source>
</evidence>
<name>C5MJG3_CANTT</name>
<sequence length="690" mass="81523">MLFSKRRTLYQSKRWMILCLLSWTSFCILVIWKYSEFNFYLSRNVIPLEIQNEISNLLDSHYPKFETNINESESTTYLKIFQDIDNIQAELFHIMKDYSLQERCDLYFSNVDTKNGIIVDPEYDFKYDKFNYLDWDEYRRDSLNKLKEELDDEFYDFEGNELEDRIRVKYEIAKMKNEADEQLLHDYFLHVKIFNKCYIDGNNGFIEEQKQLLSGINLNGKVQHFKPRRHSANVKALETKIFPWLTQKFPYYDSLLTGEITTLEADSNSFLHTQKNVLSGKGIVITISDSHLDDCIRLIHLLRYLDNKLPIQIIHTGLSDVTKNQLRQASTSDFQGKPHQNVTLVNVTPAIEEKYLHKFDKFGHKILAVLFNTFQEIILLDADTVLTQKPAKFFKLKKYKKSGTLFYRDRNTAEYRPGHDITMFLKLMNTNMDSKLFDLPQISNKTMDMPLFSQKISHIMESGLVLINRKSHFGQSLIMANMYFFHPITDRIYGDKEMFWLSLSILGDENFEFNKHPAAAIGQITPYQERIKGLKTVPESLISKEICSNHPAHINDEDNHTLLWFNSGFKFCNQLEKVNFEEEFNKKDRFTHLRTIDQFKSFWESKLLIESAIIPPENIFCNEEYKNEPRKAWQHMNQYCGGYTWCAYSSIGNGKNKQNKGLVISYSKKEKQYYRKLGEIWMSDYNYSPS</sequence>
<evidence type="ECO:0000313" key="14">
    <source>
        <dbReference type="Proteomes" id="UP000002037"/>
    </source>
</evidence>
<dbReference type="RefSeq" id="XP_002546728.1">
    <property type="nucleotide sequence ID" value="XM_002546682.1"/>
</dbReference>
<dbReference type="eggNOG" id="ENOG502RZ48">
    <property type="taxonomic scope" value="Eukaryota"/>
</dbReference>
<dbReference type="Proteomes" id="UP000002037">
    <property type="component" value="Unassembled WGS sequence"/>
</dbReference>
<dbReference type="OrthoDB" id="430354at2759"/>
<evidence type="ECO:0000256" key="11">
    <source>
        <dbReference type="ARBA" id="ARBA00023180"/>
    </source>
</evidence>
<proteinExistence type="inferred from homology"/>
<dbReference type="PANTHER" id="PTHR31392:SF1">
    <property type="entry name" value="ALPHA-1,3-MANNOSYLTRANSFERASE MNN1-RELATED"/>
    <property type="match status" value="1"/>
</dbReference>
<evidence type="ECO:0000256" key="2">
    <source>
        <dbReference type="ARBA" id="ARBA00004922"/>
    </source>
</evidence>
<comment type="pathway">
    <text evidence="2">Protein modification; protein glycosylation.</text>
</comment>
<evidence type="ECO:0000313" key="13">
    <source>
        <dbReference type="EMBL" id="EER30166.1"/>
    </source>
</evidence>
<dbReference type="InterPro" id="IPR022751">
    <property type="entry name" value="Alpha_mannosyltransferase"/>
</dbReference>
<dbReference type="UniPathway" id="UPA00378"/>
<dbReference type="GO" id="GO:0000033">
    <property type="term" value="F:alpha-1,3-mannosyltransferase activity"/>
    <property type="evidence" value="ECO:0007669"/>
    <property type="project" value="TreeGrafter"/>
</dbReference>
<dbReference type="STRING" id="294747.C5MJG3"/>
<keyword evidence="6 12" id="KW-0812">Transmembrane</keyword>